<evidence type="ECO:0000256" key="2">
    <source>
        <dbReference type="ARBA" id="ARBA00022691"/>
    </source>
</evidence>
<accession>A5D5V6</accession>
<keyword evidence="6" id="KW-0474">Menaquinone biosynthesis</keyword>
<dbReference type="GO" id="GO:0044689">
    <property type="term" value="F:7,8-didemethyl-8-hydroxy-5-deazariboflavin synthase activity"/>
    <property type="evidence" value="ECO:0007669"/>
    <property type="project" value="TreeGrafter"/>
</dbReference>
<dbReference type="CDD" id="cd01335">
    <property type="entry name" value="Radical_SAM"/>
    <property type="match status" value="1"/>
</dbReference>
<dbReference type="SFLD" id="SFLDS00029">
    <property type="entry name" value="Radical_SAM"/>
    <property type="match status" value="1"/>
</dbReference>
<dbReference type="InterPro" id="IPR045567">
    <property type="entry name" value="CofH/MnqC-like_C"/>
</dbReference>
<dbReference type="AlphaFoldDB" id="A5D5V6"/>
<gene>
    <name evidence="10" type="primary">ThiH</name>
    <name evidence="6" type="synonym">mqnC</name>
    <name evidence="10" type="ordered locus">PTH_0207</name>
</gene>
<dbReference type="InterPro" id="IPR034405">
    <property type="entry name" value="F420"/>
</dbReference>
<dbReference type="EMBL" id="AP009389">
    <property type="protein sequence ID" value="BAF58388.1"/>
    <property type="molecule type" value="Genomic_DNA"/>
</dbReference>
<dbReference type="EC" id="1.21.98.1" evidence="6"/>
<dbReference type="Pfam" id="PF19288">
    <property type="entry name" value="CofH_C"/>
    <property type="match status" value="1"/>
</dbReference>
<keyword evidence="6" id="KW-0560">Oxidoreductase</keyword>
<dbReference type="STRING" id="370438.PTH_0207"/>
<evidence type="ECO:0000256" key="4">
    <source>
        <dbReference type="ARBA" id="ARBA00023004"/>
    </source>
</evidence>
<evidence type="ECO:0000313" key="10">
    <source>
        <dbReference type="EMBL" id="BAF58388.1"/>
    </source>
</evidence>
<dbReference type="eggNOG" id="COG1060">
    <property type="taxonomic scope" value="Bacteria"/>
</dbReference>
<comment type="function">
    <text evidence="6">Radical SAM enzyme that catalyzes the cyclization of dehypoxanthine futalosine (DHFL) into cyclic dehypoxanthine futalosine (CDHFL), a step in the biosynthesis of menaquinone (MK, vitamin K2).</text>
</comment>
<keyword evidence="4 6" id="KW-0408">Iron</keyword>
<evidence type="ECO:0000256" key="5">
    <source>
        <dbReference type="ARBA" id="ARBA00023014"/>
    </source>
</evidence>
<feature type="binding site" evidence="8">
    <location>
        <position position="69"/>
    </location>
    <ligand>
        <name>S-adenosyl-L-methionine</name>
        <dbReference type="ChEBI" id="CHEBI:59789"/>
    </ligand>
</feature>
<dbReference type="Proteomes" id="UP000006556">
    <property type="component" value="Chromosome"/>
</dbReference>
<dbReference type="InterPro" id="IPR022431">
    <property type="entry name" value="Cyclic_DHFL_synthase_mqnC"/>
</dbReference>
<dbReference type="SFLD" id="SFLDF00342">
    <property type="entry name" value="cyclic_dehypoxanthine_futalosi"/>
    <property type="match status" value="1"/>
</dbReference>
<keyword evidence="5 6" id="KW-0411">Iron-sulfur</keyword>
<dbReference type="PROSITE" id="PS51918">
    <property type="entry name" value="RADICAL_SAM"/>
    <property type="match status" value="1"/>
</dbReference>
<comment type="catalytic activity">
    <reaction evidence="6">
        <text>dehypoxanthine futalosine + S-adenosyl-L-methionine = cyclic dehypoxanthinylfutalosinate + 5'-deoxyadenosine + L-methionine + H(+)</text>
        <dbReference type="Rhea" id="RHEA:33083"/>
        <dbReference type="ChEBI" id="CHEBI:15378"/>
        <dbReference type="ChEBI" id="CHEBI:17319"/>
        <dbReference type="ChEBI" id="CHEBI:57844"/>
        <dbReference type="ChEBI" id="CHEBI:58864"/>
        <dbReference type="ChEBI" id="CHEBI:59789"/>
        <dbReference type="ChEBI" id="CHEBI:64270"/>
        <dbReference type="EC" id="1.21.98.1"/>
    </reaction>
</comment>
<dbReference type="SFLD" id="SFLDG01389">
    <property type="entry name" value="menaquinone_synthsis_involved"/>
    <property type="match status" value="1"/>
</dbReference>
<dbReference type="Gene3D" id="3.20.20.70">
    <property type="entry name" value="Aldolase class I"/>
    <property type="match status" value="1"/>
</dbReference>
<dbReference type="Pfam" id="PF04055">
    <property type="entry name" value="Radical_SAM"/>
    <property type="match status" value="1"/>
</dbReference>
<evidence type="ECO:0000313" key="11">
    <source>
        <dbReference type="Proteomes" id="UP000006556"/>
    </source>
</evidence>
<reference evidence="11" key="1">
    <citation type="journal article" date="2008" name="Genome Res.">
        <title>The genome of Pelotomaculum thermopropionicum reveals niche-associated evolution in anaerobic microbiota.</title>
        <authorList>
            <person name="Kosaka T."/>
            <person name="Kato S."/>
            <person name="Shimoyama T."/>
            <person name="Ishii S."/>
            <person name="Abe T."/>
            <person name="Watanabe K."/>
        </authorList>
    </citation>
    <scope>NUCLEOTIDE SEQUENCE [LARGE SCALE GENOMIC DNA]</scope>
    <source>
        <strain evidence="11">DSM 13744 / JCM 10971 / SI</strain>
    </source>
</reference>
<evidence type="ECO:0000256" key="1">
    <source>
        <dbReference type="ARBA" id="ARBA00022485"/>
    </source>
</evidence>
<dbReference type="PANTHER" id="PTHR43076:SF1">
    <property type="entry name" value="LIPOYL SYNTHASE 2"/>
    <property type="match status" value="1"/>
</dbReference>
<dbReference type="NCBIfam" id="TIGR03699">
    <property type="entry name" value="menaquin_MqnC"/>
    <property type="match status" value="1"/>
</dbReference>
<dbReference type="HAMAP" id="MF_00992">
    <property type="entry name" value="MqnC"/>
    <property type="match status" value="1"/>
</dbReference>
<dbReference type="InterPro" id="IPR013785">
    <property type="entry name" value="Aldolase_TIM"/>
</dbReference>
<dbReference type="NCBIfam" id="TIGR00423">
    <property type="entry name" value="CofH family radical SAM protein"/>
    <property type="match status" value="1"/>
</dbReference>
<keyword evidence="11" id="KW-1185">Reference proteome</keyword>
<dbReference type="PANTHER" id="PTHR43076">
    <property type="entry name" value="FO SYNTHASE (COFH)"/>
    <property type="match status" value="1"/>
</dbReference>
<dbReference type="UniPathway" id="UPA00079"/>
<evidence type="ECO:0000259" key="9">
    <source>
        <dbReference type="PROSITE" id="PS51918"/>
    </source>
</evidence>
<evidence type="ECO:0000256" key="6">
    <source>
        <dbReference type="HAMAP-Rule" id="MF_00992"/>
    </source>
</evidence>
<feature type="binding site" evidence="8">
    <location>
        <position position="174"/>
    </location>
    <ligand>
        <name>S-adenosyl-L-methionine</name>
        <dbReference type="ChEBI" id="CHEBI:59789"/>
    </ligand>
</feature>
<feature type="binding site" evidence="6 7">
    <location>
        <position position="63"/>
    </location>
    <ligand>
        <name>[4Fe-4S] cluster</name>
        <dbReference type="ChEBI" id="CHEBI:49883"/>
        <note>4Fe-4S-S-AdoMet</note>
    </ligand>
</feature>
<protein>
    <recommendedName>
        <fullName evidence="6">Cyclic dehypoxanthine futalosine synthase</fullName>
        <shortName evidence="6">Cyclic DHFL synthase</shortName>
        <ecNumber evidence="6">1.21.98.1</ecNumber>
    </recommendedName>
    <alternativeName>
        <fullName evidence="6">Dehypoxanthine futalosine cyclase</fullName>
        <shortName evidence="6">DHFL cyclase</shortName>
    </alternativeName>
    <alternativeName>
        <fullName evidence="6">Menaquinone biosynthetic enzyme MqnC</fullName>
    </alternativeName>
</protein>
<keyword evidence="3 6" id="KW-0479">Metal-binding</keyword>
<dbReference type="InterPro" id="IPR007197">
    <property type="entry name" value="rSAM"/>
</dbReference>
<evidence type="ECO:0000256" key="8">
    <source>
        <dbReference type="PIRSR" id="PIRSR004762-2"/>
    </source>
</evidence>
<feature type="binding site" evidence="6 7">
    <location>
        <position position="67"/>
    </location>
    <ligand>
        <name>[4Fe-4S] cluster</name>
        <dbReference type="ChEBI" id="CHEBI:49883"/>
        <note>4Fe-4S-S-AdoMet</note>
    </ligand>
</feature>
<comment type="similarity">
    <text evidence="6">Belongs to the radical SAM superfamily. MqnC family.</text>
</comment>
<dbReference type="GO" id="GO:0051539">
    <property type="term" value="F:4 iron, 4 sulfur cluster binding"/>
    <property type="evidence" value="ECO:0007669"/>
    <property type="project" value="UniProtKB-KW"/>
</dbReference>
<dbReference type="SFLD" id="SFLDF00343">
    <property type="entry name" value="aminofutalosine_synthase_(mqnE"/>
    <property type="match status" value="1"/>
</dbReference>
<feature type="binding site" evidence="8">
    <location>
        <position position="285"/>
    </location>
    <ligand>
        <name>(3R)-3-methyl-D-ornithine</name>
        <dbReference type="ChEBI" id="CHEBI:64642"/>
    </ligand>
</feature>
<organism evidence="10 11">
    <name type="scientific">Pelotomaculum thermopropionicum (strain DSM 13744 / JCM 10971 / SI)</name>
    <dbReference type="NCBI Taxonomy" id="370438"/>
    <lineage>
        <taxon>Bacteria</taxon>
        <taxon>Bacillati</taxon>
        <taxon>Bacillota</taxon>
        <taxon>Clostridia</taxon>
        <taxon>Eubacteriales</taxon>
        <taxon>Desulfotomaculaceae</taxon>
        <taxon>Pelotomaculum</taxon>
    </lineage>
</organism>
<comment type="pathway">
    <text evidence="6">Quinol/quinone metabolism; menaquinone biosynthesis.</text>
</comment>
<sequence>MTGAIASKVLEGKRITEEEGLCLLTGADLLTLGYLADRVRRRLHPHRRVTFAADRNINYTNVCVTGCAFCAFYRPPGHPEAYVLSRAEIFKKIEETLAAGGTQILMQGGLHPDLDLDYFEDLFRAIKQRYPVQIHSLSPVEIDYLARTSGLPLETVIRRLAAAGLDSLPGGGAEILADRVRKLISPRKIGAGRWLEVMKEAHLAGLKGTATMMFGSVETPAERIAHLEAIRRLQDETGGFTAFIPWSYQPGNTALGGRAASAADYLRTLAVARIYLDNVPNLQVSWVTQGTKIAQIALAFGANDFGSTMLEENVVRATGVSFKASLAELVHNIREAGFQPAQRDNLYNIIRLF</sequence>
<keyword evidence="1 6" id="KW-0004">4Fe-4S</keyword>
<feature type="binding site" evidence="6 7">
    <location>
        <position position="70"/>
    </location>
    <ligand>
        <name>[4Fe-4S] cluster</name>
        <dbReference type="ChEBI" id="CHEBI:49883"/>
        <note>4Fe-4S-S-AdoMet</note>
    </ligand>
</feature>
<dbReference type="KEGG" id="pth:PTH_0207"/>
<dbReference type="InterPro" id="IPR058240">
    <property type="entry name" value="rSAM_sf"/>
</dbReference>
<comment type="cofactor">
    <cofactor evidence="6 7">
        <name>[4Fe-4S] cluster</name>
        <dbReference type="ChEBI" id="CHEBI:49883"/>
    </cofactor>
    <text evidence="6 7">Binds 1 [4Fe-4S] cluster. The cluster is coordinated with 3 cysteines and an exchangeable S-adenosyl-L-methionine.</text>
</comment>
<evidence type="ECO:0000256" key="3">
    <source>
        <dbReference type="ARBA" id="ARBA00022723"/>
    </source>
</evidence>
<dbReference type="GO" id="GO:0046992">
    <property type="term" value="F:oxidoreductase activity, acting on X-H and Y-H to form an X-Y bond"/>
    <property type="evidence" value="ECO:0007669"/>
    <property type="project" value="UniProtKB-UniRule"/>
</dbReference>
<proteinExistence type="inferred from homology"/>
<dbReference type="GO" id="GO:0016765">
    <property type="term" value="F:transferase activity, transferring alkyl or aryl (other than methyl) groups"/>
    <property type="evidence" value="ECO:0007669"/>
    <property type="project" value="InterPro"/>
</dbReference>
<dbReference type="SFLD" id="SFLDG01064">
    <property type="entry name" value="F420__menaquinone_cofactor_bio"/>
    <property type="match status" value="1"/>
</dbReference>
<evidence type="ECO:0000256" key="7">
    <source>
        <dbReference type="PIRSR" id="PIRSR004762-1"/>
    </source>
</evidence>
<name>A5D5V6_PELTS</name>
<dbReference type="HOGENOM" id="CLU_040406_1_0_9"/>
<keyword evidence="2 6" id="KW-0949">S-adenosyl-L-methionine</keyword>
<dbReference type="GO" id="GO:0009234">
    <property type="term" value="P:menaquinone biosynthetic process"/>
    <property type="evidence" value="ECO:0007669"/>
    <property type="project" value="UniProtKB-UniRule"/>
</dbReference>
<dbReference type="GO" id="GO:0005506">
    <property type="term" value="F:iron ion binding"/>
    <property type="evidence" value="ECO:0007669"/>
    <property type="project" value="UniProtKB-UniRule"/>
</dbReference>
<dbReference type="SUPFAM" id="SSF102114">
    <property type="entry name" value="Radical SAM enzymes"/>
    <property type="match status" value="1"/>
</dbReference>
<feature type="domain" description="Radical SAM core" evidence="9">
    <location>
        <begin position="49"/>
        <end position="277"/>
    </location>
</feature>
<dbReference type="InterPro" id="IPR020050">
    <property type="entry name" value="FO_synthase_su2"/>
</dbReference>
<feature type="binding site" evidence="8">
    <location>
        <position position="307"/>
    </location>
    <ligand>
        <name>(3R)-3-methyl-D-ornithine</name>
        <dbReference type="ChEBI" id="CHEBI:64642"/>
    </ligand>
</feature>
<feature type="binding site" evidence="8">
    <location>
        <position position="138"/>
    </location>
    <ligand>
        <name>(3R)-3-methyl-D-ornithine</name>
        <dbReference type="ChEBI" id="CHEBI:64642"/>
    </ligand>
</feature>
<dbReference type="PIRSF" id="PIRSF004762">
    <property type="entry name" value="CHP00423"/>
    <property type="match status" value="1"/>
</dbReference>